<dbReference type="InterPro" id="IPR015424">
    <property type="entry name" value="PyrdxlP-dep_Trfase"/>
</dbReference>
<dbReference type="PANTHER" id="PTHR42735:SF6">
    <property type="entry name" value="SPHINGOSINE-1-PHOSPHATE LYASE 1"/>
    <property type="match status" value="1"/>
</dbReference>
<dbReference type="InterPro" id="IPR050477">
    <property type="entry name" value="GrpII_AminoAcid_Decarb"/>
</dbReference>
<comment type="function">
    <text evidence="7">Catalyzes the decarboxylation of L-aspartate to produce beta-alanine.</text>
</comment>
<dbReference type="PATRIC" id="fig|55802.8.peg.2238"/>
<keyword evidence="3 7" id="KW-0663">Pyridoxal phosphate</keyword>
<comment type="cofactor">
    <cofactor evidence="1 7 8">
        <name>pyridoxal 5'-phosphate</name>
        <dbReference type="ChEBI" id="CHEBI:597326"/>
    </cofactor>
</comment>
<evidence type="ECO:0000256" key="3">
    <source>
        <dbReference type="ARBA" id="ARBA00022898"/>
    </source>
</evidence>
<evidence type="ECO:0000256" key="6">
    <source>
        <dbReference type="ARBA" id="ARBA00050402"/>
    </source>
</evidence>
<evidence type="ECO:0000256" key="8">
    <source>
        <dbReference type="PIRSR" id="PIRSR602129-50"/>
    </source>
</evidence>
<evidence type="ECO:0000256" key="1">
    <source>
        <dbReference type="ARBA" id="ARBA00001933"/>
    </source>
</evidence>
<dbReference type="Proteomes" id="UP000066042">
    <property type="component" value="Chromosome"/>
</dbReference>
<dbReference type="GO" id="GO:0015937">
    <property type="term" value="P:coenzyme A biosynthetic process"/>
    <property type="evidence" value="ECO:0007669"/>
    <property type="project" value="UniProtKB-UniRule"/>
</dbReference>
<dbReference type="Gene3D" id="3.90.1150.10">
    <property type="entry name" value="Aspartate Aminotransferase, domain 1"/>
    <property type="match status" value="1"/>
</dbReference>
<accession>A0A0S1XEB7</accession>
<comment type="similarity">
    <text evidence="7">Belongs to the group II decarboxylase family. MfnA subfamily.</text>
</comment>
<dbReference type="InterPro" id="IPR015421">
    <property type="entry name" value="PyrdxlP-dep_Trfase_major"/>
</dbReference>
<dbReference type="GO" id="GO:0019752">
    <property type="term" value="P:carboxylic acid metabolic process"/>
    <property type="evidence" value="ECO:0007669"/>
    <property type="project" value="InterPro"/>
</dbReference>
<dbReference type="PANTHER" id="PTHR42735">
    <property type="match status" value="1"/>
</dbReference>
<proteinExistence type="inferred from homology"/>
<reference evidence="9 10" key="1">
    <citation type="journal article" date="2016" name="Genome Announc.">
        <title>Complete genome sequence of the hyperthermophilic and piezophilic archaeon Thermococcus barophilus Ch5, capable of growth at the expense of hydrogenogenesis from carbon monoxide and formate.</title>
        <authorList>
            <person name="Oger P."/>
            <person name="Sokolova T.G."/>
            <person name="Kozhevnikova D.A."/>
            <person name="Taranov E.A."/>
            <person name="Vannier P."/>
            <person name="Lee H.S."/>
            <person name="Kwon K.K."/>
            <person name="Kang S.G."/>
            <person name="Lee J.H."/>
            <person name="Bonch-Osmolovskaya E.A."/>
            <person name="Lebedinsky A.V."/>
        </authorList>
    </citation>
    <scope>NUCLEOTIDE SEQUENCE [LARGE SCALE GENOMIC DNA]</scope>
    <source>
        <strain evidence="10">Ch5</strain>
    </source>
</reference>
<dbReference type="NCBIfam" id="TIGR03812">
    <property type="entry name" value="tyr_de_CO2_Arch"/>
    <property type="match status" value="1"/>
</dbReference>
<dbReference type="Pfam" id="PF00282">
    <property type="entry name" value="Pyridoxal_deC"/>
    <property type="match status" value="1"/>
</dbReference>
<comment type="similarity">
    <text evidence="5">Belongs to the group II decarboxylase family. Sphingosine-1-phosphate lyase subfamily.</text>
</comment>
<keyword evidence="2 7" id="KW-0210">Decarboxylase</keyword>
<protein>
    <recommendedName>
        <fullName evidence="7">Probable L-aspartate decarboxylase</fullName>
        <shortName evidence="7">ADC</shortName>
        <ecNumber evidence="7">4.1.1.11</ecNumber>
    </recommendedName>
</protein>
<dbReference type="InterPro" id="IPR002129">
    <property type="entry name" value="PyrdxlP-dep_de-COase"/>
</dbReference>
<dbReference type="AlphaFoldDB" id="A0A0S1XEB7"/>
<evidence type="ECO:0000256" key="5">
    <source>
        <dbReference type="ARBA" id="ARBA00038302"/>
    </source>
</evidence>
<keyword evidence="4 7" id="KW-0456">Lyase</keyword>
<dbReference type="EC" id="4.1.1.11" evidence="7"/>
<dbReference type="FunFam" id="3.40.640.10:FF:000125">
    <property type="entry name" value="Probable L-tyrosine/L-aspartate decarboxylase"/>
    <property type="match status" value="1"/>
</dbReference>
<dbReference type="InterPro" id="IPR020931">
    <property type="entry name" value="MfnA"/>
</dbReference>
<organism evidence="9 10">
    <name type="scientific">Thermococcus barophilus</name>
    <dbReference type="NCBI Taxonomy" id="55802"/>
    <lineage>
        <taxon>Archaea</taxon>
        <taxon>Methanobacteriati</taxon>
        <taxon>Methanobacteriota</taxon>
        <taxon>Thermococci</taxon>
        <taxon>Thermococcales</taxon>
        <taxon>Thermococcaceae</taxon>
        <taxon>Thermococcus</taxon>
    </lineage>
</organism>
<dbReference type="InterPro" id="IPR021115">
    <property type="entry name" value="Pyridoxal-P_BS"/>
</dbReference>
<dbReference type="PROSITE" id="PS00392">
    <property type="entry name" value="DDC_GAD_HDC_YDC"/>
    <property type="match status" value="1"/>
</dbReference>
<dbReference type="InterPro" id="IPR015422">
    <property type="entry name" value="PyrdxlP-dep_Trfase_small"/>
</dbReference>
<dbReference type="STRING" id="55802.TBCH5v1_2258"/>
<feature type="modified residue" description="N6-(pyridoxal phosphate)lysine" evidence="7 8">
    <location>
        <position position="241"/>
    </location>
</feature>
<dbReference type="EMBL" id="CP013050">
    <property type="protein sequence ID" value="ALM76154.1"/>
    <property type="molecule type" value="Genomic_DNA"/>
</dbReference>
<evidence type="ECO:0000256" key="4">
    <source>
        <dbReference type="ARBA" id="ARBA00023239"/>
    </source>
</evidence>
<evidence type="ECO:0000256" key="2">
    <source>
        <dbReference type="ARBA" id="ARBA00022793"/>
    </source>
</evidence>
<dbReference type="GO" id="GO:0004068">
    <property type="term" value="F:aspartate 1-decarboxylase activity"/>
    <property type="evidence" value="ECO:0007669"/>
    <property type="project" value="UniProtKB-UniRule"/>
</dbReference>
<name>A0A0S1XEB7_THEBA</name>
<dbReference type="UniPathway" id="UPA00241"/>
<dbReference type="HAMAP" id="MF_01610">
    <property type="entry name" value="MfnA_decarbox"/>
    <property type="match status" value="1"/>
</dbReference>
<gene>
    <name evidence="7" type="primary">mfnA</name>
    <name evidence="9" type="ORF">TBCH5v1_2258</name>
</gene>
<comment type="pathway">
    <text evidence="7">Cofactor biosynthesis; coenzyme A biosynthesis.</text>
</comment>
<evidence type="ECO:0000313" key="10">
    <source>
        <dbReference type="Proteomes" id="UP000066042"/>
    </source>
</evidence>
<dbReference type="GO" id="GO:0030170">
    <property type="term" value="F:pyridoxal phosphate binding"/>
    <property type="evidence" value="ECO:0007669"/>
    <property type="project" value="UniProtKB-UniRule"/>
</dbReference>
<sequence>MNNSMQVRIVRFPEKGMSEEEVLDELEKRLSEDLTFDSGKILGSMCTYPHPLAQKIISLYMDRNLGDPGLHVGSRKIEEEAVQMLGNLLHLNKAYGNIVSGGTEANILAVRAFRNIADIENPELILPESAHFSFLKASEMLKVKLVWAELNKDYSVNVRDIESKITDNTIGIVGIAGTTGLGVVDDIPALSDLAQDYGLPLHVDAAFGGFVIPFAKALGYDLPDFDFKLKGVQSVTIDPHKMGMVPIPAGGIIFRKKRFIDAISIPAPYLAGGKVFQATITGTRPGANALAVWALLKHLGFEGYKRIVKEAMELSRWFAGQIRTLKGAYLIREPMLNIVSFGTKELEKVEKELKNRGWGISAHRGYIRIVMMPHVKKEHLERFLKDLKEILKAV</sequence>
<evidence type="ECO:0000313" key="9">
    <source>
        <dbReference type="EMBL" id="ALM76154.1"/>
    </source>
</evidence>
<dbReference type="Gene3D" id="3.40.640.10">
    <property type="entry name" value="Type I PLP-dependent aspartate aminotransferase-like (Major domain)"/>
    <property type="match status" value="1"/>
</dbReference>
<evidence type="ECO:0000256" key="7">
    <source>
        <dbReference type="HAMAP-Rule" id="MF_01610"/>
    </source>
</evidence>
<comment type="catalytic activity">
    <reaction evidence="6 7">
        <text>L-aspartate + H(+) = beta-alanine + CO2</text>
        <dbReference type="Rhea" id="RHEA:19497"/>
        <dbReference type="ChEBI" id="CHEBI:15378"/>
        <dbReference type="ChEBI" id="CHEBI:16526"/>
        <dbReference type="ChEBI" id="CHEBI:29991"/>
        <dbReference type="ChEBI" id="CHEBI:57966"/>
        <dbReference type="EC" id="4.1.1.11"/>
    </reaction>
</comment>
<dbReference type="SUPFAM" id="SSF53383">
    <property type="entry name" value="PLP-dependent transferases"/>
    <property type="match status" value="1"/>
</dbReference>